<gene>
    <name evidence="1" type="ORF">GBAR_LOCUS12108</name>
</gene>
<keyword evidence="2" id="KW-1185">Reference proteome</keyword>
<name>A0AA35RZS4_GEOBA</name>
<dbReference type="AlphaFoldDB" id="A0AA35RZS4"/>
<dbReference type="Proteomes" id="UP001174909">
    <property type="component" value="Unassembled WGS sequence"/>
</dbReference>
<organism evidence="1 2">
    <name type="scientific">Geodia barretti</name>
    <name type="common">Barrett's horny sponge</name>
    <dbReference type="NCBI Taxonomy" id="519541"/>
    <lineage>
        <taxon>Eukaryota</taxon>
        <taxon>Metazoa</taxon>
        <taxon>Porifera</taxon>
        <taxon>Demospongiae</taxon>
        <taxon>Heteroscleromorpha</taxon>
        <taxon>Tetractinellida</taxon>
        <taxon>Astrophorina</taxon>
        <taxon>Geodiidae</taxon>
        <taxon>Geodia</taxon>
    </lineage>
</organism>
<dbReference type="EMBL" id="CASHTH010001811">
    <property type="protein sequence ID" value="CAI8020239.1"/>
    <property type="molecule type" value="Genomic_DNA"/>
</dbReference>
<comment type="caution">
    <text evidence="1">The sequence shown here is derived from an EMBL/GenBank/DDBJ whole genome shotgun (WGS) entry which is preliminary data.</text>
</comment>
<sequence length="105" mass="11651">MQTHPGPKPTVAVTLAKLKHCPPLENEVSPLTKAVHVTAALVLRKLCRMAPSTHWYTTPLPCFVYSSFSTFILTPTCSIYMYNPSLTSLPSFPLFPLSQQSDKET</sequence>
<reference evidence="1" key="1">
    <citation type="submission" date="2023-03" db="EMBL/GenBank/DDBJ databases">
        <authorList>
            <person name="Steffen K."/>
            <person name="Cardenas P."/>
        </authorList>
    </citation>
    <scope>NUCLEOTIDE SEQUENCE</scope>
</reference>
<proteinExistence type="predicted"/>
<evidence type="ECO:0000313" key="2">
    <source>
        <dbReference type="Proteomes" id="UP001174909"/>
    </source>
</evidence>
<evidence type="ECO:0000313" key="1">
    <source>
        <dbReference type="EMBL" id="CAI8020239.1"/>
    </source>
</evidence>
<protein>
    <submittedName>
        <fullName evidence="1">Uncharacterized protein</fullName>
    </submittedName>
</protein>
<accession>A0AA35RZS4</accession>